<comment type="caution">
    <text evidence="7">The sequence shown here is derived from an EMBL/GenBank/DDBJ whole genome shotgun (WGS) entry which is preliminary data.</text>
</comment>
<name>A0ABP8AFK6_9SPHI</name>
<evidence type="ECO:0000256" key="3">
    <source>
        <dbReference type="ARBA" id="ARBA00022989"/>
    </source>
</evidence>
<feature type="coiled-coil region" evidence="5">
    <location>
        <begin position="241"/>
        <end position="268"/>
    </location>
</feature>
<evidence type="ECO:0000256" key="2">
    <source>
        <dbReference type="ARBA" id="ARBA00022692"/>
    </source>
</evidence>
<dbReference type="PANTHER" id="PTHR30386">
    <property type="entry name" value="MEMBRANE FUSION SUBUNIT OF EMRAB-TOLC MULTIDRUG EFFLUX PUMP"/>
    <property type="match status" value="1"/>
</dbReference>
<evidence type="ECO:0000256" key="1">
    <source>
        <dbReference type="ARBA" id="ARBA00004167"/>
    </source>
</evidence>
<evidence type="ECO:0000256" key="4">
    <source>
        <dbReference type="ARBA" id="ARBA00023136"/>
    </source>
</evidence>
<dbReference type="EMBL" id="BAAAZK010000008">
    <property type="protein sequence ID" value="GAA4183159.1"/>
    <property type="molecule type" value="Genomic_DNA"/>
</dbReference>
<keyword evidence="8" id="KW-1185">Reference proteome</keyword>
<proteinExistence type="predicted"/>
<organism evidence="7 8">
    <name type="scientific">Sphingobacterium ginsenosidimutans</name>
    <dbReference type="NCBI Taxonomy" id="687845"/>
    <lineage>
        <taxon>Bacteria</taxon>
        <taxon>Pseudomonadati</taxon>
        <taxon>Bacteroidota</taxon>
        <taxon>Sphingobacteriia</taxon>
        <taxon>Sphingobacteriales</taxon>
        <taxon>Sphingobacteriaceae</taxon>
        <taxon>Sphingobacterium</taxon>
    </lineage>
</organism>
<protein>
    <submittedName>
        <fullName evidence="7">HlyD family efflux transporter periplasmic adaptor subunit</fullName>
    </submittedName>
</protein>
<evidence type="ECO:0000256" key="5">
    <source>
        <dbReference type="SAM" id="Coils"/>
    </source>
</evidence>
<evidence type="ECO:0000256" key="6">
    <source>
        <dbReference type="SAM" id="Phobius"/>
    </source>
</evidence>
<evidence type="ECO:0000313" key="7">
    <source>
        <dbReference type="EMBL" id="GAA4183159.1"/>
    </source>
</evidence>
<gene>
    <name evidence="7" type="ORF">GCM10022218_41450</name>
</gene>
<dbReference type="PRINTS" id="PR01490">
    <property type="entry name" value="RTXTOXIND"/>
</dbReference>
<keyword evidence="5" id="KW-0175">Coiled coil</keyword>
<dbReference type="RefSeq" id="WP_223581971.1">
    <property type="nucleotide sequence ID" value="NZ_BAAAZK010000008.1"/>
</dbReference>
<comment type="subcellular location">
    <subcellularLocation>
        <location evidence="1">Membrane</location>
        <topology evidence="1">Single-pass membrane protein</topology>
    </subcellularLocation>
</comment>
<dbReference type="InterPro" id="IPR050739">
    <property type="entry name" value="MFP"/>
</dbReference>
<evidence type="ECO:0000313" key="8">
    <source>
        <dbReference type="Proteomes" id="UP001500167"/>
    </source>
</evidence>
<dbReference type="Proteomes" id="UP001500167">
    <property type="component" value="Unassembled WGS sequence"/>
</dbReference>
<dbReference type="Gene3D" id="2.40.30.170">
    <property type="match status" value="1"/>
</dbReference>
<keyword evidence="4 6" id="KW-0472">Membrane</keyword>
<keyword evidence="3 6" id="KW-1133">Transmembrane helix</keyword>
<sequence>MKESSIIESDIHSEDLQDIIAKPPSWLLRRGITFILLTVLLILGMSVFIRYPETVDSKIRFNTTDAPKVLSAKVNGSLVKLLKKDGDWVEAGGPLAYLESTADHDQIVVLLDKLQQIRQQPNATYNLEALIEPKNLNLGELQGAYQNFYLSYLSYVSARDQGIYQKRRSVINQEVTNVNEQYKKNSQSFELQKQQLDLAEKEYEKYKLLAEKKVISPAELQEKEALLLAKRQIIPQMENSLISYEGNILSKNKELAEIENQIGEEQKKFIQALNSFISEAENWKKQYVMTSPVSGKLIYGEFLQINQQVAVGQKLFYINPKSEKYYGEVLLPQTASAKVKKGQKVLIKVNGYPFEEYGYLRGKVEYISDIPIRDSVFFTTVGLDTTGSNPLIQLKPGLFGDGEIITEDKSIFRRIWNNLTKNLRFKN</sequence>
<feature type="transmembrane region" description="Helical" evidence="6">
    <location>
        <begin position="32"/>
        <end position="51"/>
    </location>
</feature>
<reference evidence="8" key="1">
    <citation type="journal article" date="2019" name="Int. J. Syst. Evol. Microbiol.">
        <title>The Global Catalogue of Microorganisms (GCM) 10K type strain sequencing project: providing services to taxonomists for standard genome sequencing and annotation.</title>
        <authorList>
            <consortium name="The Broad Institute Genomics Platform"/>
            <consortium name="The Broad Institute Genome Sequencing Center for Infectious Disease"/>
            <person name="Wu L."/>
            <person name="Ma J."/>
        </authorList>
    </citation>
    <scope>NUCLEOTIDE SEQUENCE [LARGE SCALE GENOMIC DNA]</scope>
    <source>
        <strain evidence="8">JCM 16722</strain>
    </source>
</reference>
<dbReference type="PANTHER" id="PTHR30386:SF26">
    <property type="entry name" value="TRANSPORT PROTEIN COMB"/>
    <property type="match status" value="1"/>
</dbReference>
<accession>A0ABP8AFK6</accession>
<keyword evidence="2 6" id="KW-0812">Transmembrane</keyword>